<feature type="transmembrane region" description="Helical" evidence="2">
    <location>
        <begin position="242"/>
        <end position="264"/>
    </location>
</feature>
<dbReference type="InterPro" id="IPR018702">
    <property type="entry name" value="DUF2207"/>
</dbReference>
<dbReference type="STRING" id="1802438.A2571_01965"/>
<feature type="domain" description="Predicted membrane protein YciQ-like C-terminal" evidence="4">
    <location>
        <begin position="279"/>
        <end position="549"/>
    </location>
</feature>
<dbReference type="AlphaFoldDB" id="A0A1G2QD69"/>
<keyword evidence="2" id="KW-1133">Transmembrane helix</keyword>
<name>A0A1G2QD69_9BACT</name>
<organism evidence="5 6">
    <name type="scientific">Candidatus Vogelbacteria bacterium RIFOXYD1_FULL_44_32</name>
    <dbReference type="NCBI Taxonomy" id="1802438"/>
    <lineage>
        <taxon>Bacteria</taxon>
        <taxon>Candidatus Vogeliibacteriota</taxon>
    </lineage>
</organism>
<proteinExistence type="predicted"/>
<accession>A0A1G2QD69</accession>
<feature type="transmembrane region" description="Helical" evidence="2">
    <location>
        <begin position="438"/>
        <end position="461"/>
    </location>
</feature>
<gene>
    <name evidence="5" type="ORF">A2571_01965</name>
</gene>
<dbReference type="EMBL" id="MHTJ01000003">
    <property type="protein sequence ID" value="OHA58520.1"/>
    <property type="molecule type" value="Genomic_DNA"/>
</dbReference>
<comment type="caution">
    <text evidence="5">The sequence shown here is derived from an EMBL/GenBank/DDBJ whole genome shotgun (WGS) entry which is preliminary data.</text>
</comment>
<evidence type="ECO:0000256" key="1">
    <source>
        <dbReference type="SAM" id="MobiDB-lite"/>
    </source>
</evidence>
<dbReference type="Proteomes" id="UP000177043">
    <property type="component" value="Unassembled WGS sequence"/>
</dbReference>
<keyword evidence="2" id="KW-0812">Transmembrane</keyword>
<feature type="region of interest" description="Disordered" evidence="1">
    <location>
        <begin position="588"/>
        <end position="614"/>
    </location>
</feature>
<evidence type="ECO:0000259" key="4">
    <source>
        <dbReference type="Pfam" id="PF20990"/>
    </source>
</evidence>
<evidence type="ECO:0000256" key="2">
    <source>
        <dbReference type="SAM" id="Phobius"/>
    </source>
</evidence>
<feature type="compositionally biased region" description="Gly residues" evidence="1">
    <location>
        <begin position="591"/>
        <end position="614"/>
    </location>
</feature>
<evidence type="ECO:0000259" key="3">
    <source>
        <dbReference type="Pfam" id="PF09972"/>
    </source>
</evidence>
<sequence length="614" mass="67216">MTKIMKKLFLLAFTTIIGVGGILGVAYAQDQTNSAESIISFVSNIIVNQDNSVDVTEVITYNTGPVERHGIYRDIYLYSSQDRKMSFENISVTDETGVPYIFQTSAYGKNTRIKIGSPAETFTGQKNYIIKYRATRAVGQLADFDEIYWNVTGNEWNIPIYKTEASVVLPARAPLTQSACYYGNKGSTNKCELVNRDNNIYTFNSPSLLRANEGLTVAVGFAKGVTTPYSAEDEAANFFSKYWSWMVAGILPILSLLFSLLYWYKKGRDARGAGVIVPQYDVPDNLSPMEVAAIANENLSDDNVSAEIIYLATKGYLKINQLEERFIKFIKSVDYELVKLKDSADLPNEFDRKLLDGLFTAKPKFKSLDLLKGGFSRQKLMAMALEPEVSVQTIKLSELANSFFGKAHLVVVAVLDSLLNKGYYKNLGRMKNGLGSRIFILAFMSVWASGFFGAILGMLIFRADNPFPFMVGIFFSIIIYGIISHFSPAKTEKGTLAKEYILGLKDYLQIAEKDRLQFHNAPEKSPEVFEKLLPYALALGVVDIWAKEFEGIYKAPPEWYSGPTGNNFSAIAFGHSMSSFSSATSSLSSSSGGGGSGGGGSSGGGGGGGGGGGW</sequence>
<dbReference type="InterPro" id="IPR048389">
    <property type="entry name" value="YciQ-like_C"/>
</dbReference>
<protein>
    <recommendedName>
        <fullName evidence="7">DUF2207 domain-containing protein</fullName>
    </recommendedName>
</protein>
<evidence type="ECO:0000313" key="5">
    <source>
        <dbReference type="EMBL" id="OHA58520.1"/>
    </source>
</evidence>
<keyword evidence="2" id="KW-0472">Membrane</keyword>
<evidence type="ECO:0000313" key="6">
    <source>
        <dbReference type="Proteomes" id="UP000177043"/>
    </source>
</evidence>
<feature type="domain" description="DUF2207" evidence="3">
    <location>
        <begin position="38"/>
        <end position="221"/>
    </location>
</feature>
<dbReference type="Pfam" id="PF20990">
    <property type="entry name" value="DUF2207_C"/>
    <property type="match status" value="1"/>
</dbReference>
<evidence type="ECO:0008006" key="7">
    <source>
        <dbReference type="Google" id="ProtNLM"/>
    </source>
</evidence>
<dbReference type="Pfam" id="PF09972">
    <property type="entry name" value="DUF2207"/>
    <property type="match status" value="1"/>
</dbReference>
<feature type="transmembrane region" description="Helical" evidence="2">
    <location>
        <begin position="467"/>
        <end position="486"/>
    </location>
</feature>
<reference evidence="5 6" key="1">
    <citation type="journal article" date="2016" name="Nat. Commun.">
        <title>Thousands of microbial genomes shed light on interconnected biogeochemical processes in an aquifer system.</title>
        <authorList>
            <person name="Anantharaman K."/>
            <person name="Brown C.T."/>
            <person name="Hug L.A."/>
            <person name="Sharon I."/>
            <person name="Castelle C.J."/>
            <person name="Probst A.J."/>
            <person name="Thomas B.C."/>
            <person name="Singh A."/>
            <person name="Wilkins M.J."/>
            <person name="Karaoz U."/>
            <person name="Brodie E.L."/>
            <person name="Williams K.H."/>
            <person name="Hubbard S.S."/>
            <person name="Banfield J.F."/>
        </authorList>
    </citation>
    <scope>NUCLEOTIDE SEQUENCE [LARGE SCALE GENOMIC DNA]</scope>
</reference>